<dbReference type="EMBL" id="CP043046">
    <property type="protein sequence ID" value="QEI09061.1"/>
    <property type="molecule type" value="Genomic_DNA"/>
</dbReference>
<proteinExistence type="predicted"/>
<organism evidence="3 4">
    <name type="scientific">Pigmentiphaga aceris</name>
    <dbReference type="NCBI Taxonomy" id="1940612"/>
    <lineage>
        <taxon>Bacteria</taxon>
        <taxon>Pseudomonadati</taxon>
        <taxon>Pseudomonadota</taxon>
        <taxon>Betaproteobacteria</taxon>
        <taxon>Burkholderiales</taxon>
        <taxon>Alcaligenaceae</taxon>
        <taxon>Pigmentiphaga</taxon>
    </lineage>
</organism>
<dbReference type="Pfam" id="PF16220">
    <property type="entry name" value="DUF4880"/>
    <property type="match status" value="1"/>
</dbReference>
<protein>
    <submittedName>
        <fullName evidence="3">DUF4880 domain-containing protein</fullName>
    </submittedName>
</protein>
<evidence type="ECO:0000259" key="2">
    <source>
        <dbReference type="Pfam" id="PF16220"/>
    </source>
</evidence>
<dbReference type="InterPro" id="IPR012373">
    <property type="entry name" value="Ferrdict_sens_TM"/>
</dbReference>
<sequence>MDPNVLAEAAQWFATLRDDRVDDDSRRQWRDWIAANPQHLQAWERVEAIGSQFDRLPARAARTALSVPGRRRRHLLGAAVLGGGACIAGLIGRDALPWQAWTAAYRTGVGETRDLRLADGTQVWLNTASAIDVAYDDAWRRLLLREGEILIDSAVDRQRPLVVDVAQGRLRALGTRFTVRQEGTTCHVAVFDGSVEIQPLGAAAQVVPAGKQARFAATSISTLEAADPARQAWRTGMLLANNQRLDDFLAELSRYRRGHLGCTPEVAHLRLVGAYPLGDTDRILQAVAGSLPVRIRTLTPWWVSVEAV</sequence>
<dbReference type="InterPro" id="IPR032623">
    <property type="entry name" value="FecR_N"/>
</dbReference>
<reference evidence="3 4" key="1">
    <citation type="submission" date="2019-08" db="EMBL/GenBank/DDBJ databases">
        <title>Amphibian skin-associated Pigmentiphaga: genome sequence and occurrence across geography and hosts.</title>
        <authorList>
            <person name="Bletz M.C."/>
            <person name="Bunk B."/>
            <person name="Sproeer C."/>
            <person name="Biwer P."/>
            <person name="Reiter S."/>
            <person name="Rabemananjara F.C.E."/>
            <person name="Schulz S."/>
            <person name="Overmann J."/>
            <person name="Vences M."/>
        </authorList>
    </citation>
    <scope>NUCLEOTIDE SEQUENCE [LARGE SCALE GENOMIC DNA]</scope>
    <source>
        <strain evidence="3 4">Mada1488</strain>
    </source>
</reference>
<dbReference type="Gene3D" id="2.60.120.1440">
    <property type="match status" value="1"/>
</dbReference>
<name>A0A5C0B7J7_9BURK</name>
<dbReference type="PANTHER" id="PTHR30273:SF2">
    <property type="entry name" value="PROTEIN FECR"/>
    <property type="match status" value="1"/>
</dbReference>
<dbReference type="PIRSF" id="PIRSF018266">
    <property type="entry name" value="FecR"/>
    <property type="match status" value="1"/>
</dbReference>
<dbReference type="Pfam" id="PF04773">
    <property type="entry name" value="FecR"/>
    <property type="match status" value="1"/>
</dbReference>
<dbReference type="PANTHER" id="PTHR30273">
    <property type="entry name" value="PERIPLASMIC SIGNAL SENSOR AND SIGMA FACTOR ACTIVATOR FECR-RELATED"/>
    <property type="match status" value="1"/>
</dbReference>
<gene>
    <name evidence="3" type="ORF">FXN63_01635</name>
</gene>
<dbReference type="OrthoDB" id="1100567at2"/>
<evidence type="ECO:0000313" key="3">
    <source>
        <dbReference type="EMBL" id="QEI09061.1"/>
    </source>
</evidence>
<keyword evidence="4" id="KW-1185">Reference proteome</keyword>
<evidence type="ECO:0000259" key="1">
    <source>
        <dbReference type="Pfam" id="PF04773"/>
    </source>
</evidence>
<dbReference type="Proteomes" id="UP000325161">
    <property type="component" value="Chromosome"/>
</dbReference>
<feature type="domain" description="FecR protein" evidence="1">
    <location>
        <begin position="104"/>
        <end position="196"/>
    </location>
</feature>
<evidence type="ECO:0000313" key="4">
    <source>
        <dbReference type="Proteomes" id="UP000325161"/>
    </source>
</evidence>
<feature type="domain" description="FecR N-terminal" evidence="2">
    <location>
        <begin position="8"/>
        <end position="48"/>
    </location>
</feature>
<dbReference type="KEGG" id="pacr:FXN63_01635"/>
<accession>A0A5C0B7J7</accession>
<dbReference type="GO" id="GO:0016989">
    <property type="term" value="F:sigma factor antagonist activity"/>
    <property type="evidence" value="ECO:0007669"/>
    <property type="project" value="TreeGrafter"/>
</dbReference>
<dbReference type="InterPro" id="IPR006860">
    <property type="entry name" value="FecR"/>
</dbReference>
<dbReference type="AlphaFoldDB" id="A0A5C0B7J7"/>